<dbReference type="InterPro" id="IPR036397">
    <property type="entry name" value="RNaseH_sf"/>
</dbReference>
<evidence type="ECO:0000313" key="1">
    <source>
        <dbReference type="EMBL" id="GIY51463.1"/>
    </source>
</evidence>
<sequence>MDIDHHLELPFFFFLKLSKKDDNEAILKAAAQSQKKEKYPELQWTRIFSDGSQTDKVAGAGVYSELFSQYVPAGKFMTTFDAEIYAVHLATNNLIIRVNRYSKVIIFVDSGAAIQAVSLNNHTETPIISQY</sequence>
<protein>
    <submittedName>
        <fullName evidence="1">Uncharacterized protein</fullName>
    </submittedName>
</protein>
<dbReference type="EMBL" id="BPLQ01010538">
    <property type="protein sequence ID" value="GIY51463.1"/>
    <property type="molecule type" value="Genomic_DNA"/>
</dbReference>
<reference evidence="1 2" key="1">
    <citation type="submission" date="2021-06" db="EMBL/GenBank/DDBJ databases">
        <title>Caerostris darwini draft genome.</title>
        <authorList>
            <person name="Kono N."/>
            <person name="Arakawa K."/>
        </authorList>
    </citation>
    <scope>NUCLEOTIDE SEQUENCE [LARGE SCALE GENOMIC DNA]</scope>
</reference>
<name>A0AAV4U153_9ARAC</name>
<dbReference type="Gene3D" id="3.30.420.10">
    <property type="entry name" value="Ribonuclease H-like superfamily/Ribonuclease H"/>
    <property type="match status" value="1"/>
</dbReference>
<proteinExistence type="predicted"/>
<gene>
    <name evidence="1" type="ORF">CDAR_230111</name>
</gene>
<organism evidence="1 2">
    <name type="scientific">Caerostris darwini</name>
    <dbReference type="NCBI Taxonomy" id="1538125"/>
    <lineage>
        <taxon>Eukaryota</taxon>
        <taxon>Metazoa</taxon>
        <taxon>Ecdysozoa</taxon>
        <taxon>Arthropoda</taxon>
        <taxon>Chelicerata</taxon>
        <taxon>Arachnida</taxon>
        <taxon>Araneae</taxon>
        <taxon>Araneomorphae</taxon>
        <taxon>Entelegynae</taxon>
        <taxon>Araneoidea</taxon>
        <taxon>Araneidae</taxon>
        <taxon>Caerostris</taxon>
    </lineage>
</organism>
<dbReference type="AlphaFoldDB" id="A0AAV4U153"/>
<accession>A0AAV4U153</accession>
<dbReference type="Proteomes" id="UP001054837">
    <property type="component" value="Unassembled WGS sequence"/>
</dbReference>
<dbReference type="GO" id="GO:0003676">
    <property type="term" value="F:nucleic acid binding"/>
    <property type="evidence" value="ECO:0007669"/>
    <property type="project" value="InterPro"/>
</dbReference>
<keyword evidence="2" id="KW-1185">Reference proteome</keyword>
<dbReference type="InterPro" id="IPR012337">
    <property type="entry name" value="RNaseH-like_sf"/>
</dbReference>
<evidence type="ECO:0000313" key="2">
    <source>
        <dbReference type="Proteomes" id="UP001054837"/>
    </source>
</evidence>
<dbReference type="SUPFAM" id="SSF53098">
    <property type="entry name" value="Ribonuclease H-like"/>
    <property type="match status" value="1"/>
</dbReference>
<comment type="caution">
    <text evidence="1">The sequence shown here is derived from an EMBL/GenBank/DDBJ whole genome shotgun (WGS) entry which is preliminary data.</text>
</comment>